<gene>
    <name evidence="6 8" type="primary">ruvA</name>
    <name evidence="8" type="ORF">MOO46_00895</name>
</gene>
<proteinExistence type="inferred from homology"/>
<dbReference type="InterPro" id="IPR036267">
    <property type="entry name" value="RuvA_C_sf"/>
</dbReference>
<evidence type="ECO:0000256" key="4">
    <source>
        <dbReference type="ARBA" id="ARBA00023172"/>
    </source>
</evidence>
<keyword evidence="2 6" id="KW-0227">DNA damage</keyword>
<keyword evidence="3 6" id="KW-0238">DNA-binding</keyword>
<dbReference type="Pfam" id="PF07499">
    <property type="entry name" value="RuvA_C"/>
    <property type="match status" value="1"/>
</dbReference>
<dbReference type="SUPFAM" id="SSF47781">
    <property type="entry name" value="RuvA domain 2-like"/>
    <property type="match status" value="1"/>
</dbReference>
<dbReference type="InterPro" id="IPR010994">
    <property type="entry name" value="RuvA_2-like"/>
</dbReference>
<keyword evidence="1 6" id="KW-0963">Cytoplasm</keyword>
<feature type="domain" description="Helix-hairpin-helix DNA-binding motif class 1" evidence="7">
    <location>
        <begin position="72"/>
        <end position="91"/>
    </location>
</feature>
<comment type="similarity">
    <text evidence="6">Belongs to the RuvA family.</text>
</comment>
<dbReference type="InterPro" id="IPR011114">
    <property type="entry name" value="RuvA_C"/>
</dbReference>
<dbReference type="Pfam" id="PF14520">
    <property type="entry name" value="HHH_5"/>
    <property type="match status" value="1"/>
</dbReference>
<evidence type="ECO:0000313" key="9">
    <source>
        <dbReference type="Proteomes" id="UP000831859"/>
    </source>
</evidence>
<protein>
    <recommendedName>
        <fullName evidence="6">Holliday junction branch migration complex subunit RuvA</fullName>
    </recommendedName>
</protein>
<dbReference type="Gene3D" id="1.10.8.10">
    <property type="entry name" value="DNA helicase RuvA subunit, C-terminal domain"/>
    <property type="match status" value="1"/>
</dbReference>
<dbReference type="InterPro" id="IPR003583">
    <property type="entry name" value="Hlx-hairpin-Hlx_DNA-bd_motif"/>
</dbReference>
<evidence type="ECO:0000256" key="6">
    <source>
        <dbReference type="HAMAP-Rule" id="MF_00031"/>
    </source>
</evidence>
<feature type="region of interest" description="Domain III" evidence="6">
    <location>
        <begin position="154"/>
        <end position="205"/>
    </location>
</feature>
<dbReference type="CDD" id="cd14332">
    <property type="entry name" value="UBA_RuvA_C"/>
    <property type="match status" value="1"/>
</dbReference>
<dbReference type="SUPFAM" id="SSF46929">
    <property type="entry name" value="DNA helicase RuvA subunit, C-terminal domain"/>
    <property type="match status" value="1"/>
</dbReference>
<dbReference type="Pfam" id="PF01330">
    <property type="entry name" value="RuvA_N"/>
    <property type="match status" value="1"/>
</dbReference>
<keyword evidence="8" id="KW-0378">Hydrolase</keyword>
<evidence type="ECO:0000259" key="7">
    <source>
        <dbReference type="SMART" id="SM00278"/>
    </source>
</evidence>
<keyword evidence="5 6" id="KW-0234">DNA repair</keyword>
<evidence type="ECO:0000256" key="3">
    <source>
        <dbReference type="ARBA" id="ARBA00023125"/>
    </source>
</evidence>
<dbReference type="InterPro" id="IPR012340">
    <property type="entry name" value="NA-bd_OB-fold"/>
</dbReference>
<dbReference type="NCBIfam" id="TIGR00084">
    <property type="entry name" value="ruvA"/>
    <property type="match status" value="1"/>
</dbReference>
<reference evidence="8 9" key="1">
    <citation type="journal article" date="2022" name="Int. J. Syst. Evol. Microbiol.">
        <title>Apilactobacillus apisilvae sp. nov., Nicolia spurrieriana gen. nov. sp. nov., Bombilactobacillus folatiphilus sp. nov. and Bombilactobacillus thymidiniphilus sp. nov., four new lactic acid bacterial isolates from stingless bees Tetragonula carbonaria and Austroplebeia australis.</title>
        <authorList>
            <person name="Oliphant S.A."/>
            <person name="Watson-Haigh N.S."/>
            <person name="Sumby K.M."/>
            <person name="Gardner J."/>
            <person name="Groom S."/>
            <person name="Jiranek V."/>
        </authorList>
    </citation>
    <scope>NUCLEOTIDE SEQUENCE [LARGE SCALE GENOMIC DNA]</scope>
    <source>
        <strain evidence="8 9">SG5_A10</strain>
    </source>
</reference>
<keyword evidence="9" id="KW-1185">Reference proteome</keyword>
<organism evidence="8 9">
    <name type="scientific">Apilactobacillus apisilvae</name>
    <dbReference type="NCBI Taxonomy" id="2923364"/>
    <lineage>
        <taxon>Bacteria</taxon>
        <taxon>Bacillati</taxon>
        <taxon>Bacillota</taxon>
        <taxon>Bacilli</taxon>
        <taxon>Lactobacillales</taxon>
        <taxon>Lactobacillaceae</taxon>
        <taxon>Apilactobacillus</taxon>
    </lineage>
</organism>
<feature type="domain" description="Helix-hairpin-helix DNA-binding motif class 1" evidence="7">
    <location>
        <begin position="107"/>
        <end position="126"/>
    </location>
</feature>
<sequence>MYEYLNGLIVDINPGYIVIDVSGVGYLVHTADPYRFDVDDQKNVKVYIYQAISDSAQTLYGFYTREDKSIFEKLLSVSGIGPKNALAILAGNDPKSLLNAINNENVTYLTKFPGVGKKTAKQIILDLKGKIDDLAPSIFDDFNDEISEQVVDNTENQEMTDTLQALEALGYTKRDVEKVKKELSKHDKMTTDEYLSQGLKLLTQY</sequence>
<name>A0ABY4PIA0_9LACO</name>
<evidence type="ECO:0000256" key="1">
    <source>
        <dbReference type="ARBA" id="ARBA00022490"/>
    </source>
</evidence>
<dbReference type="GO" id="GO:0003678">
    <property type="term" value="F:DNA helicase activity"/>
    <property type="evidence" value="ECO:0007669"/>
    <property type="project" value="UniProtKB-EC"/>
</dbReference>
<dbReference type="InterPro" id="IPR013849">
    <property type="entry name" value="DNA_helicase_Holl-junc_RuvA_I"/>
</dbReference>
<comment type="subunit">
    <text evidence="6">Homotetramer. Forms an RuvA(8)-RuvB(12)-Holliday junction (HJ) complex. HJ DNA is sandwiched between 2 RuvA tetramers; dsDNA enters through RuvA and exits via RuvB. An RuvB hexamer assembles on each DNA strand where it exits the tetramer. Each RuvB hexamer is contacted by two RuvA subunits (via domain III) on 2 adjacent RuvB subunits; this complex drives branch migration. In the full resolvosome a probable DNA-RuvA(4)-RuvB(12)-RuvC(2) complex forms which resolves the HJ.</text>
</comment>
<accession>A0ABY4PIA0</accession>
<evidence type="ECO:0000256" key="5">
    <source>
        <dbReference type="ARBA" id="ARBA00023204"/>
    </source>
</evidence>
<dbReference type="SUPFAM" id="SSF50249">
    <property type="entry name" value="Nucleic acid-binding proteins"/>
    <property type="match status" value="1"/>
</dbReference>
<dbReference type="Gene3D" id="1.10.150.20">
    <property type="entry name" value="5' to 3' exonuclease, C-terminal subdomain"/>
    <property type="match status" value="1"/>
</dbReference>
<dbReference type="Proteomes" id="UP000831859">
    <property type="component" value="Chromosome"/>
</dbReference>
<dbReference type="RefSeq" id="WP_249511169.1">
    <property type="nucleotide sequence ID" value="NZ_CP093362.1"/>
</dbReference>
<comment type="function">
    <text evidence="6">The RuvA-RuvB-RuvC complex processes Holliday junction (HJ) DNA during genetic recombination and DNA repair, while the RuvA-RuvB complex plays an important role in the rescue of blocked DNA replication forks via replication fork reversal (RFR). RuvA specifically binds to HJ cruciform DNA, conferring on it an open structure. The RuvB hexamer acts as an ATP-dependent pump, pulling dsDNA into and through the RuvAB complex. HJ branch migration allows RuvC to scan DNA until it finds its consensus sequence, where it cleaves and resolves the cruciform DNA.</text>
</comment>
<evidence type="ECO:0000313" key="8">
    <source>
        <dbReference type="EMBL" id="UQS85191.1"/>
    </source>
</evidence>
<dbReference type="Gene3D" id="2.40.50.140">
    <property type="entry name" value="Nucleic acid-binding proteins"/>
    <property type="match status" value="1"/>
</dbReference>
<dbReference type="EMBL" id="CP093362">
    <property type="protein sequence ID" value="UQS85191.1"/>
    <property type="molecule type" value="Genomic_DNA"/>
</dbReference>
<dbReference type="HAMAP" id="MF_00031">
    <property type="entry name" value="DNA_HJ_migration_RuvA"/>
    <property type="match status" value="1"/>
</dbReference>
<dbReference type="SMART" id="SM00278">
    <property type="entry name" value="HhH1"/>
    <property type="match status" value="2"/>
</dbReference>
<comment type="caution">
    <text evidence="6">Lacks conserved residue(s) required for the propagation of feature annotation.</text>
</comment>
<dbReference type="InterPro" id="IPR000085">
    <property type="entry name" value="RuvA"/>
</dbReference>
<keyword evidence="4 6" id="KW-0233">DNA recombination</keyword>
<dbReference type="GO" id="GO:0016787">
    <property type="term" value="F:hydrolase activity"/>
    <property type="evidence" value="ECO:0007669"/>
    <property type="project" value="UniProtKB-KW"/>
</dbReference>
<comment type="domain">
    <text evidence="6">Has three domains with a flexible linker between the domains II and III and assumes an 'L' shape. Domain III is highly mobile and contacts RuvB.</text>
</comment>
<comment type="subcellular location">
    <subcellularLocation>
        <location evidence="6">Cytoplasm</location>
    </subcellularLocation>
</comment>
<evidence type="ECO:0000256" key="2">
    <source>
        <dbReference type="ARBA" id="ARBA00022763"/>
    </source>
</evidence>